<keyword evidence="4 7" id="KW-1133">Transmembrane helix</keyword>
<keyword evidence="3 7" id="KW-0812">Transmembrane</keyword>
<reference evidence="9 10" key="1">
    <citation type="submission" date="2021-04" db="EMBL/GenBank/DDBJ databases">
        <authorList>
            <person name="Bliznina A."/>
        </authorList>
    </citation>
    <scope>NUCLEOTIDE SEQUENCE [LARGE SCALE GENOMIC DNA]</scope>
</reference>
<comment type="similarity">
    <text evidence="2">Belongs to the PA-phosphatase related phosphoesterase family.</text>
</comment>
<feature type="region of interest" description="Disordered" evidence="6">
    <location>
        <begin position="388"/>
        <end position="423"/>
    </location>
</feature>
<name>A0ABN7SH78_OIKDI</name>
<accession>A0ABN7SH78</accession>
<feature type="compositionally biased region" description="Basic residues" evidence="6">
    <location>
        <begin position="318"/>
        <end position="327"/>
    </location>
</feature>
<dbReference type="CDD" id="cd03390">
    <property type="entry name" value="PAP2_containing_1_like"/>
    <property type="match status" value="1"/>
</dbReference>
<dbReference type="EMBL" id="OU015569">
    <property type="protein sequence ID" value="CAG5096870.1"/>
    <property type="molecule type" value="Genomic_DNA"/>
</dbReference>
<feature type="transmembrane region" description="Helical" evidence="7">
    <location>
        <begin position="440"/>
        <end position="464"/>
    </location>
</feature>
<proteinExistence type="inferred from homology"/>
<feature type="transmembrane region" description="Helical" evidence="7">
    <location>
        <begin position="40"/>
        <end position="61"/>
    </location>
</feature>
<gene>
    <name evidence="9" type="ORF">OKIOD_LOCUS6379</name>
</gene>
<keyword evidence="10" id="KW-1185">Reference proteome</keyword>
<feature type="transmembrane region" description="Helical" evidence="7">
    <location>
        <begin position="662"/>
        <end position="680"/>
    </location>
</feature>
<evidence type="ECO:0000256" key="2">
    <source>
        <dbReference type="ARBA" id="ARBA00008816"/>
    </source>
</evidence>
<feature type="region of interest" description="Disordered" evidence="6">
    <location>
        <begin position="279"/>
        <end position="340"/>
    </location>
</feature>
<evidence type="ECO:0000256" key="7">
    <source>
        <dbReference type="SAM" id="Phobius"/>
    </source>
</evidence>
<organism evidence="9 10">
    <name type="scientific">Oikopleura dioica</name>
    <name type="common">Tunicate</name>
    <dbReference type="NCBI Taxonomy" id="34765"/>
    <lineage>
        <taxon>Eukaryota</taxon>
        <taxon>Metazoa</taxon>
        <taxon>Chordata</taxon>
        <taxon>Tunicata</taxon>
        <taxon>Appendicularia</taxon>
        <taxon>Copelata</taxon>
        <taxon>Oikopleuridae</taxon>
        <taxon>Oikopleura</taxon>
    </lineage>
</organism>
<evidence type="ECO:0000256" key="5">
    <source>
        <dbReference type="ARBA" id="ARBA00023136"/>
    </source>
</evidence>
<dbReference type="InterPro" id="IPR043216">
    <property type="entry name" value="PAP-like"/>
</dbReference>
<dbReference type="Proteomes" id="UP001158576">
    <property type="component" value="Chromosome XSR"/>
</dbReference>
<dbReference type="InterPro" id="IPR000326">
    <property type="entry name" value="PAP2/HPO"/>
</dbReference>
<sequence length="721" mass="80224">MSQDLLPTSTLFTLVVLCPLLVICGRYLKNKKSQKYGETARLDLIAGILSASLTMGMNGIATNLIKNKYGRPRPDFFFRCFPDGNPPAGQPNPYNLECTGNYEDIIEGRKSFPSGHSSFLFSFCVWISLYLAGKLRVGNSISESGRLPKTENLIICLTLPLLAILNAIGRTCDYKHHWQDVTVGSCLGTVMAYIGYRQFYPSLKDRRSAVSYERIAIMPTRKTGDPVVVYVERDDGRKGEYRNGSVIKLVRGYGYEVMTVDDNGEQKQGTFTFAHVKAIGSRNRSRSRGRKSTVNVQTVKPVKREESPSPEREEKPTVRKSRARATSKKQTPSADMNPVDYAWANVAGEAEGRARIRRSRSRSRGRRRDDVPIEVELLQDSYRRKSTRIAKKKEAEAPVKAEPVPVEQFSADEDDQEQSTAPATQSCPWFEKYANPFCKFIGTLLTIYVAPALFVWTFYCFYAFKTFNVQEQSTQMAGALLIAVGSVLHLKPRFKNQQFFLATIIAIVSAAVFALPANFVNENSSAIGETALLFISAYSLVGNSANSDFKLSFSWLHNYLQSFMFDNSKICARGFARAGEIITLILIMPSLAAWNTDNLALFAAALLNVLLTSYKVMTEADYSTKIQGNGFMWAFYHVIYLPFLATIPILSNLSNTVVVIDPATAVVAAAFALLSGKLATEGNFIQSNISSLIATVTLAYTTISCPFFLLVPFLNVVFSWH</sequence>
<comment type="subcellular location">
    <subcellularLocation>
        <location evidence="1">Membrane</location>
        <topology evidence="1">Multi-pass membrane protein</topology>
    </subcellularLocation>
</comment>
<dbReference type="SUPFAM" id="SSF48317">
    <property type="entry name" value="Acid phosphatase/Vanadium-dependent haloperoxidase"/>
    <property type="match status" value="1"/>
</dbReference>
<feature type="compositionally biased region" description="Basic and acidic residues" evidence="6">
    <location>
        <begin position="302"/>
        <end position="317"/>
    </location>
</feature>
<keyword evidence="5 7" id="KW-0472">Membrane</keyword>
<evidence type="ECO:0000313" key="10">
    <source>
        <dbReference type="Proteomes" id="UP001158576"/>
    </source>
</evidence>
<feature type="transmembrane region" description="Helical" evidence="7">
    <location>
        <begin position="531"/>
        <end position="553"/>
    </location>
</feature>
<feature type="transmembrane region" description="Helical" evidence="7">
    <location>
        <begin position="574"/>
        <end position="593"/>
    </location>
</feature>
<dbReference type="InterPro" id="IPR036938">
    <property type="entry name" value="PAP2/HPO_sf"/>
</dbReference>
<evidence type="ECO:0000256" key="4">
    <source>
        <dbReference type="ARBA" id="ARBA00022989"/>
    </source>
</evidence>
<dbReference type="PANTHER" id="PTHR10165">
    <property type="entry name" value="LIPID PHOSPHATE PHOSPHATASE"/>
    <property type="match status" value="1"/>
</dbReference>
<evidence type="ECO:0000313" key="9">
    <source>
        <dbReference type="EMBL" id="CAG5096870.1"/>
    </source>
</evidence>
<feature type="transmembrane region" description="Helical" evidence="7">
    <location>
        <begin position="599"/>
        <end position="618"/>
    </location>
</feature>
<dbReference type="Pfam" id="PF01569">
    <property type="entry name" value="PAP2"/>
    <property type="match status" value="1"/>
</dbReference>
<feature type="domain" description="Phosphatidic acid phosphatase type 2/haloperoxidase" evidence="8">
    <location>
        <begin position="48"/>
        <end position="196"/>
    </location>
</feature>
<evidence type="ECO:0000256" key="1">
    <source>
        <dbReference type="ARBA" id="ARBA00004141"/>
    </source>
</evidence>
<evidence type="ECO:0000259" key="8">
    <source>
        <dbReference type="SMART" id="SM00014"/>
    </source>
</evidence>
<feature type="transmembrane region" description="Helical" evidence="7">
    <location>
        <begin position="6"/>
        <end position="28"/>
    </location>
</feature>
<protein>
    <submittedName>
        <fullName evidence="9">Oidioi.mRNA.OKI2018_I69.XSR.g14821.t1.cds</fullName>
    </submittedName>
</protein>
<feature type="transmembrane region" description="Helical" evidence="7">
    <location>
        <begin position="630"/>
        <end position="650"/>
    </location>
</feature>
<dbReference type="Gene3D" id="1.20.144.10">
    <property type="entry name" value="Phosphatidic acid phosphatase type 2/haloperoxidase"/>
    <property type="match status" value="1"/>
</dbReference>
<dbReference type="SMART" id="SM00014">
    <property type="entry name" value="acidPPc"/>
    <property type="match status" value="1"/>
</dbReference>
<evidence type="ECO:0000256" key="6">
    <source>
        <dbReference type="SAM" id="MobiDB-lite"/>
    </source>
</evidence>
<feature type="transmembrane region" description="Helical" evidence="7">
    <location>
        <begin position="499"/>
        <end position="519"/>
    </location>
</feature>
<feature type="transmembrane region" description="Helical" evidence="7">
    <location>
        <begin position="692"/>
        <end position="718"/>
    </location>
</feature>
<dbReference type="PANTHER" id="PTHR10165:SF35">
    <property type="entry name" value="RE23632P"/>
    <property type="match status" value="1"/>
</dbReference>
<evidence type="ECO:0000256" key="3">
    <source>
        <dbReference type="ARBA" id="ARBA00022692"/>
    </source>
</evidence>